<comment type="caution">
    <text evidence="1">The sequence shown here is derived from an EMBL/GenBank/DDBJ whole genome shotgun (WGS) entry which is preliminary data.</text>
</comment>
<gene>
    <name evidence="1" type="ORF">HHI36_001523</name>
</gene>
<dbReference type="Proteomes" id="UP001516400">
    <property type="component" value="Unassembled WGS sequence"/>
</dbReference>
<proteinExistence type="predicted"/>
<sequence length="162" mass="18862">MAVVWKFNNEKSAWNNEISIVHSEMLNVHLGNQCRRVVPSSLSDHYLQLVCQCQKCVPVESRESVTLKRIFKDPFNITKFGHSLSEVNWPDLMVRANVDEDFKIFLDIFTELVGKSFPLEPYRNRKNNDVSKPWLTTDIVQQVALLRELDNFLKENNEPSIP</sequence>
<evidence type="ECO:0000313" key="2">
    <source>
        <dbReference type="Proteomes" id="UP001516400"/>
    </source>
</evidence>
<name>A0ABD2P8M0_9CUCU</name>
<reference evidence="1 2" key="1">
    <citation type="journal article" date="2021" name="BMC Biol.">
        <title>Horizontally acquired antibacterial genes associated with adaptive radiation of ladybird beetles.</title>
        <authorList>
            <person name="Li H.S."/>
            <person name="Tang X.F."/>
            <person name="Huang Y.H."/>
            <person name="Xu Z.Y."/>
            <person name="Chen M.L."/>
            <person name="Du X.Y."/>
            <person name="Qiu B.Y."/>
            <person name="Chen P.T."/>
            <person name="Zhang W."/>
            <person name="Slipinski A."/>
            <person name="Escalona H.E."/>
            <person name="Waterhouse R.M."/>
            <person name="Zwick A."/>
            <person name="Pang H."/>
        </authorList>
    </citation>
    <scope>NUCLEOTIDE SEQUENCE [LARGE SCALE GENOMIC DNA]</scope>
    <source>
        <strain evidence="1">SYSU2018</strain>
    </source>
</reference>
<dbReference type="AlphaFoldDB" id="A0ABD2P8M0"/>
<protein>
    <submittedName>
        <fullName evidence="1">Uncharacterized protein</fullName>
    </submittedName>
</protein>
<organism evidence="1 2">
    <name type="scientific">Cryptolaemus montrouzieri</name>
    <dbReference type="NCBI Taxonomy" id="559131"/>
    <lineage>
        <taxon>Eukaryota</taxon>
        <taxon>Metazoa</taxon>
        <taxon>Ecdysozoa</taxon>
        <taxon>Arthropoda</taxon>
        <taxon>Hexapoda</taxon>
        <taxon>Insecta</taxon>
        <taxon>Pterygota</taxon>
        <taxon>Neoptera</taxon>
        <taxon>Endopterygota</taxon>
        <taxon>Coleoptera</taxon>
        <taxon>Polyphaga</taxon>
        <taxon>Cucujiformia</taxon>
        <taxon>Coccinelloidea</taxon>
        <taxon>Coccinellidae</taxon>
        <taxon>Scymninae</taxon>
        <taxon>Scymnini</taxon>
        <taxon>Cryptolaemus</taxon>
    </lineage>
</organism>
<accession>A0ABD2P8M0</accession>
<keyword evidence="2" id="KW-1185">Reference proteome</keyword>
<dbReference type="EMBL" id="JABFTP020000185">
    <property type="protein sequence ID" value="KAL3287037.1"/>
    <property type="molecule type" value="Genomic_DNA"/>
</dbReference>
<evidence type="ECO:0000313" key="1">
    <source>
        <dbReference type="EMBL" id="KAL3287037.1"/>
    </source>
</evidence>